<proteinExistence type="predicted"/>
<evidence type="ECO:0000313" key="1">
    <source>
        <dbReference type="EMBL" id="KRX15281.1"/>
    </source>
</evidence>
<dbReference type="AlphaFoldDB" id="A0A0V0RL82"/>
<evidence type="ECO:0000313" key="2">
    <source>
        <dbReference type="Proteomes" id="UP000054630"/>
    </source>
</evidence>
<reference evidence="1 2" key="1">
    <citation type="submission" date="2015-01" db="EMBL/GenBank/DDBJ databases">
        <title>Evolution of Trichinella species and genotypes.</title>
        <authorList>
            <person name="Korhonen P.K."/>
            <person name="Edoardo P."/>
            <person name="Giuseppe L.R."/>
            <person name="Gasser R.B."/>
        </authorList>
    </citation>
    <scope>NUCLEOTIDE SEQUENCE [LARGE SCALE GENOMIC DNA]</scope>
    <source>
        <strain evidence="1">ISS37</strain>
    </source>
</reference>
<sequence>MAVTVHYAVIEQFGMTNEAKQKKLKHRQHAANYERHEAEQKWSRVMCAFLCVLILKSENADHTRQIADGTKQIEDDKKQIEDDTKQIEDDTKQNKRRQSSWDPNSVGLGLGYFERFFVLYIFDFVKPLTHEKHCIHISKHVTNHGKIMHMEKKEDKWRKPRSVKGCG</sequence>
<gene>
    <name evidence="1" type="ORF">T07_13149</name>
</gene>
<protein>
    <submittedName>
        <fullName evidence="1">Uncharacterized protein</fullName>
    </submittedName>
</protein>
<comment type="caution">
    <text evidence="1">The sequence shown here is derived from an EMBL/GenBank/DDBJ whole genome shotgun (WGS) entry which is preliminary data.</text>
</comment>
<dbReference type="EMBL" id="JYDL01000135">
    <property type="protein sequence ID" value="KRX15281.1"/>
    <property type="molecule type" value="Genomic_DNA"/>
</dbReference>
<keyword evidence="2" id="KW-1185">Reference proteome</keyword>
<accession>A0A0V0RL82</accession>
<organism evidence="1 2">
    <name type="scientific">Trichinella nelsoni</name>
    <dbReference type="NCBI Taxonomy" id="6336"/>
    <lineage>
        <taxon>Eukaryota</taxon>
        <taxon>Metazoa</taxon>
        <taxon>Ecdysozoa</taxon>
        <taxon>Nematoda</taxon>
        <taxon>Enoplea</taxon>
        <taxon>Dorylaimia</taxon>
        <taxon>Trichinellida</taxon>
        <taxon>Trichinellidae</taxon>
        <taxon>Trichinella</taxon>
    </lineage>
</organism>
<dbReference type="STRING" id="6336.A0A0V0RL82"/>
<dbReference type="Proteomes" id="UP000054630">
    <property type="component" value="Unassembled WGS sequence"/>
</dbReference>
<name>A0A0V0RL82_9BILA</name>